<dbReference type="InterPro" id="IPR036259">
    <property type="entry name" value="MFS_trans_sf"/>
</dbReference>
<feature type="transmembrane region" description="Helical" evidence="8">
    <location>
        <begin position="430"/>
        <end position="450"/>
    </location>
</feature>
<proteinExistence type="inferred from homology"/>
<feature type="transmembrane region" description="Helical" evidence="8">
    <location>
        <begin position="404"/>
        <end position="424"/>
    </location>
</feature>
<evidence type="ECO:0000256" key="7">
    <source>
        <dbReference type="ARBA" id="ARBA00038459"/>
    </source>
</evidence>
<sequence length="497" mass="54415">MSQLLSCVLPSEYDPRQWSKRKRWTIALIIWNLIAPIDIASTFYSGVQGQIQDEFATSDTIATLGVGLYNLGAIFGVLFGGPLSELYGRRPVYIILSTCFVVFSLGSTFSPNLSTLLVCRGFMGLLGSPVFSIYGGSVADLFTPEERGPVVALFTLVLQGAPTIGPVPSSSLGLIFPWRWLFGFITIWGGVLAAATILFVPETEPTTIRRKIAESKGVVADIGEIQFSKAKIWRRALLTPITMLRNEPIMIWTTLYHSFVYGLLFLLLEAYPHIYDSHYSMSREQTGLVFIAPFIGNVLGVLIYFGYHKPQYEARQRVIQIESGGKSEIEPEARLPGVLLASLLTPIGLFWLTFSAHPDVHYFFPVFSGVPIGMGMTLLQLSLFNYYIDLYPTMSASAIAANSAVRNIAATVLPSVGLPLYTSLGIRNANVLLACISCIGLPTGVILYVFGRRLRAASRWAKQATDAGSLSHQSVEPSAPLLAQYPQNHYGGTSSSE</sequence>
<dbReference type="PROSITE" id="PS00216">
    <property type="entry name" value="SUGAR_TRANSPORT_1"/>
    <property type="match status" value="1"/>
</dbReference>
<feature type="transmembrane region" description="Helical" evidence="8">
    <location>
        <begin position="61"/>
        <end position="80"/>
    </location>
</feature>
<protein>
    <recommendedName>
        <fullName evidence="9">Major facilitator superfamily (MFS) profile domain-containing protein</fullName>
    </recommendedName>
</protein>
<evidence type="ECO:0000256" key="1">
    <source>
        <dbReference type="ARBA" id="ARBA00004651"/>
    </source>
</evidence>
<feature type="transmembrane region" description="Helical" evidence="8">
    <location>
        <begin position="288"/>
        <end position="307"/>
    </location>
</feature>
<feature type="transmembrane region" description="Helical" evidence="8">
    <location>
        <begin position="360"/>
        <end position="383"/>
    </location>
</feature>
<comment type="similarity">
    <text evidence="7">Belongs to the major facilitator superfamily. DHA1 family. Polyamines/proton antiporter (TC 2.A.1.2.16) subfamily.</text>
</comment>
<dbReference type="InterPro" id="IPR005829">
    <property type="entry name" value="Sugar_transporter_CS"/>
</dbReference>
<feature type="domain" description="Major facilitator superfamily (MFS) profile" evidence="9">
    <location>
        <begin position="24"/>
        <end position="455"/>
    </location>
</feature>
<name>A0A0C3JQT2_PISTI</name>
<reference evidence="10 11" key="1">
    <citation type="submission" date="2014-04" db="EMBL/GenBank/DDBJ databases">
        <authorList>
            <consortium name="DOE Joint Genome Institute"/>
            <person name="Kuo A."/>
            <person name="Kohler A."/>
            <person name="Costa M.D."/>
            <person name="Nagy L.G."/>
            <person name="Floudas D."/>
            <person name="Copeland A."/>
            <person name="Barry K.W."/>
            <person name="Cichocki N."/>
            <person name="Veneault-Fourrey C."/>
            <person name="LaButti K."/>
            <person name="Lindquist E.A."/>
            <person name="Lipzen A."/>
            <person name="Lundell T."/>
            <person name="Morin E."/>
            <person name="Murat C."/>
            <person name="Sun H."/>
            <person name="Tunlid A."/>
            <person name="Henrissat B."/>
            <person name="Grigoriev I.V."/>
            <person name="Hibbett D.S."/>
            <person name="Martin F."/>
            <person name="Nordberg H.P."/>
            <person name="Cantor M.N."/>
            <person name="Hua S.X."/>
        </authorList>
    </citation>
    <scope>NUCLEOTIDE SEQUENCE [LARGE SCALE GENOMIC DNA]</scope>
    <source>
        <strain evidence="10 11">Marx 270</strain>
    </source>
</reference>
<organism evidence="10 11">
    <name type="scientific">Pisolithus tinctorius Marx 270</name>
    <dbReference type="NCBI Taxonomy" id="870435"/>
    <lineage>
        <taxon>Eukaryota</taxon>
        <taxon>Fungi</taxon>
        <taxon>Dikarya</taxon>
        <taxon>Basidiomycota</taxon>
        <taxon>Agaricomycotina</taxon>
        <taxon>Agaricomycetes</taxon>
        <taxon>Agaricomycetidae</taxon>
        <taxon>Boletales</taxon>
        <taxon>Sclerodermatineae</taxon>
        <taxon>Pisolithaceae</taxon>
        <taxon>Pisolithus</taxon>
    </lineage>
</organism>
<dbReference type="SUPFAM" id="SSF103473">
    <property type="entry name" value="MFS general substrate transporter"/>
    <property type="match status" value="1"/>
</dbReference>
<dbReference type="GO" id="GO:0022857">
    <property type="term" value="F:transmembrane transporter activity"/>
    <property type="evidence" value="ECO:0007669"/>
    <property type="project" value="InterPro"/>
</dbReference>
<dbReference type="InterPro" id="IPR020846">
    <property type="entry name" value="MFS_dom"/>
</dbReference>
<keyword evidence="5 8" id="KW-1133">Transmembrane helix</keyword>
<dbReference type="GO" id="GO:0042908">
    <property type="term" value="P:xenobiotic transport"/>
    <property type="evidence" value="ECO:0007669"/>
    <property type="project" value="UniProtKB-ARBA"/>
</dbReference>
<reference evidence="11" key="2">
    <citation type="submission" date="2015-01" db="EMBL/GenBank/DDBJ databases">
        <title>Evolutionary Origins and Diversification of the Mycorrhizal Mutualists.</title>
        <authorList>
            <consortium name="DOE Joint Genome Institute"/>
            <consortium name="Mycorrhizal Genomics Consortium"/>
            <person name="Kohler A."/>
            <person name="Kuo A."/>
            <person name="Nagy L.G."/>
            <person name="Floudas D."/>
            <person name="Copeland A."/>
            <person name="Barry K.W."/>
            <person name="Cichocki N."/>
            <person name="Veneault-Fourrey C."/>
            <person name="LaButti K."/>
            <person name="Lindquist E.A."/>
            <person name="Lipzen A."/>
            <person name="Lundell T."/>
            <person name="Morin E."/>
            <person name="Murat C."/>
            <person name="Riley R."/>
            <person name="Ohm R."/>
            <person name="Sun H."/>
            <person name="Tunlid A."/>
            <person name="Henrissat B."/>
            <person name="Grigoriev I.V."/>
            <person name="Hibbett D.S."/>
            <person name="Martin F."/>
        </authorList>
    </citation>
    <scope>NUCLEOTIDE SEQUENCE [LARGE SCALE GENOMIC DNA]</scope>
    <source>
        <strain evidence="11">Marx 270</strain>
    </source>
</reference>
<dbReference type="PANTHER" id="PTHR23502">
    <property type="entry name" value="MAJOR FACILITATOR SUPERFAMILY"/>
    <property type="match status" value="1"/>
</dbReference>
<dbReference type="InterPro" id="IPR011701">
    <property type="entry name" value="MFS"/>
</dbReference>
<evidence type="ECO:0000256" key="4">
    <source>
        <dbReference type="ARBA" id="ARBA00022692"/>
    </source>
</evidence>
<dbReference type="EMBL" id="KN831949">
    <property type="protein sequence ID" value="KIO11538.1"/>
    <property type="molecule type" value="Genomic_DNA"/>
</dbReference>
<keyword evidence="11" id="KW-1185">Reference proteome</keyword>
<feature type="transmembrane region" description="Helical" evidence="8">
    <location>
        <begin position="249"/>
        <end position="268"/>
    </location>
</feature>
<dbReference type="PANTHER" id="PTHR23502:SF186">
    <property type="entry name" value="MAJOR FACILITATOR SUPERFAMILY (MFS) PROFILE DOMAIN-CONTAINING PROTEIN"/>
    <property type="match status" value="1"/>
</dbReference>
<dbReference type="InParanoid" id="A0A0C3JQT2"/>
<keyword evidence="2" id="KW-0813">Transport</keyword>
<dbReference type="GO" id="GO:0005886">
    <property type="term" value="C:plasma membrane"/>
    <property type="evidence" value="ECO:0007669"/>
    <property type="project" value="UniProtKB-SubCell"/>
</dbReference>
<evidence type="ECO:0000256" key="2">
    <source>
        <dbReference type="ARBA" id="ARBA00022448"/>
    </source>
</evidence>
<dbReference type="Proteomes" id="UP000054217">
    <property type="component" value="Unassembled WGS sequence"/>
</dbReference>
<keyword evidence="6 8" id="KW-0472">Membrane</keyword>
<evidence type="ECO:0000256" key="3">
    <source>
        <dbReference type="ARBA" id="ARBA00022475"/>
    </source>
</evidence>
<evidence type="ECO:0000256" key="8">
    <source>
        <dbReference type="SAM" id="Phobius"/>
    </source>
</evidence>
<evidence type="ECO:0000259" key="9">
    <source>
        <dbReference type="PROSITE" id="PS50850"/>
    </source>
</evidence>
<dbReference type="STRING" id="870435.A0A0C3JQT2"/>
<keyword evidence="4 8" id="KW-0812">Transmembrane</keyword>
<dbReference type="AlphaFoldDB" id="A0A0C3JQT2"/>
<evidence type="ECO:0000313" key="11">
    <source>
        <dbReference type="Proteomes" id="UP000054217"/>
    </source>
</evidence>
<keyword evidence="3" id="KW-1003">Cell membrane</keyword>
<feature type="transmembrane region" description="Helical" evidence="8">
    <location>
        <begin position="335"/>
        <end position="354"/>
    </location>
</feature>
<feature type="transmembrane region" description="Helical" evidence="8">
    <location>
        <begin position="180"/>
        <end position="200"/>
    </location>
</feature>
<gene>
    <name evidence="10" type="ORF">M404DRAFT_964597</name>
</gene>
<dbReference type="HOGENOM" id="CLU_008455_11_0_1"/>
<feature type="transmembrane region" description="Helical" evidence="8">
    <location>
        <begin position="24"/>
        <end position="46"/>
    </location>
</feature>
<dbReference type="OrthoDB" id="5376138at2759"/>
<feature type="transmembrane region" description="Helical" evidence="8">
    <location>
        <begin position="92"/>
        <end position="110"/>
    </location>
</feature>
<comment type="subcellular location">
    <subcellularLocation>
        <location evidence="1">Cell membrane</location>
        <topology evidence="1">Multi-pass membrane protein</topology>
    </subcellularLocation>
</comment>
<accession>A0A0C3JQT2</accession>
<dbReference type="Pfam" id="PF07690">
    <property type="entry name" value="MFS_1"/>
    <property type="match status" value="1"/>
</dbReference>
<evidence type="ECO:0000256" key="5">
    <source>
        <dbReference type="ARBA" id="ARBA00022989"/>
    </source>
</evidence>
<evidence type="ECO:0000313" key="10">
    <source>
        <dbReference type="EMBL" id="KIO11538.1"/>
    </source>
</evidence>
<dbReference type="PROSITE" id="PS50850">
    <property type="entry name" value="MFS"/>
    <property type="match status" value="1"/>
</dbReference>
<evidence type="ECO:0000256" key="6">
    <source>
        <dbReference type="ARBA" id="ARBA00023136"/>
    </source>
</evidence>
<dbReference type="Gene3D" id="1.20.1250.20">
    <property type="entry name" value="MFS general substrate transporter like domains"/>
    <property type="match status" value="1"/>
</dbReference>
<dbReference type="GO" id="GO:0140115">
    <property type="term" value="P:export across plasma membrane"/>
    <property type="evidence" value="ECO:0007669"/>
    <property type="project" value="UniProtKB-ARBA"/>
</dbReference>
<feature type="transmembrane region" description="Helical" evidence="8">
    <location>
        <begin position="122"/>
        <end position="143"/>
    </location>
</feature>